<evidence type="ECO:0000256" key="1">
    <source>
        <dbReference type="ARBA" id="ARBA00010641"/>
    </source>
</evidence>
<dbReference type="NCBIfam" id="TIGR02937">
    <property type="entry name" value="sigma70-ECF"/>
    <property type="match status" value="1"/>
</dbReference>
<dbReference type="InterPro" id="IPR039425">
    <property type="entry name" value="RNA_pol_sigma-70-like"/>
</dbReference>
<comment type="similarity">
    <text evidence="1">Belongs to the sigma-70 factor family. ECF subfamily.</text>
</comment>
<dbReference type="GO" id="GO:0006352">
    <property type="term" value="P:DNA-templated transcription initiation"/>
    <property type="evidence" value="ECO:0007669"/>
    <property type="project" value="InterPro"/>
</dbReference>
<dbReference type="OrthoDB" id="9780326at2"/>
<dbReference type="InterPro" id="IPR007627">
    <property type="entry name" value="RNA_pol_sigma70_r2"/>
</dbReference>
<dbReference type="Gene3D" id="1.10.1740.10">
    <property type="match status" value="1"/>
</dbReference>
<keyword evidence="4" id="KW-0238">DNA-binding</keyword>
<feature type="domain" description="RNA polymerase sigma-70 region 2" evidence="6">
    <location>
        <begin position="21"/>
        <end position="87"/>
    </location>
</feature>
<dbReference type="AlphaFoldDB" id="A0A4R6J096"/>
<dbReference type="RefSeq" id="WP_133473243.1">
    <property type="nucleotide sequence ID" value="NZ_SNWP01000010.1"/>
</dbReference>
<dbReference type="SUPFAM" id="SSF88659">
    <property type="entry name" value="Sigma3 and sigma4 domains of RNA polymerase sigma factors"/>
    <property type="match status" value="1"/>
</dbReference>
<gene>
    <name evidence="8" type="ORF">BC659_0685</name>
</gene>
<evidence type="ECO:0000256" key="3">
    <source>
        <dbReference type="ARBA" id="ARBA00023082"/>
    </source>
</evidence>
<keyword evidence="2" id="KW-0805">Transcription regulation</keyword>
<name>A0A4R6J096_9BACT</name>
<dbReference type="InterPro" id="IPR036388">
    <property type="entry name" value="WH-like_DNA-bd_sf"/>
</dbReference>
<dbReference type="InterPro" id="IPR013324">
    <property type="entry name" value="RNA_pol_sigma_r3/r4-like"/>
</dbReference>
<protein>
    <submittedName>
        <fullName evidence="8">RNA polymerase sigma-70 factor (ECF subfamily)</fullName>
    </submittedName>
</protein>
<keyword evidence="5" id="KW-0804">Transcription</keyword>
<organism evidence="8 9">
    <name type="scientific">Sediminibacterium goheungense</name>
    <dbReference type="NCBI Taxonomy" id="1086393"/>
    <lineage>
        <taxon>Bacteria</taxon>
        <taxon>Pseudomonadati</taxon>
        <taxon>Bacteroidota</taxon>
        <taxon>Chitinophagia</taxon>
        <taxon>Chitinophagales</taxon>
        <taxon>Chitinophagaceae</taxon>
        <taxon>Sediminibacterium</taxon>
    </lineage>
</organism>
<dbReference type="InterPro" id="IPR013325">
    <property type="entry name" value="RNA_pol_sigma_r2"/>
</dbReference>
<sequence length="186" mass="21522">MNQENLILQLKAGNELAFRHLVESSQDMVYNTVLGIIQDEQEAEDVSQEVFIQVYRSIRDFRGEAKLSTWLYRIAITKALDWQRKKKLRRGIHTLAAWVGLGDSSNEPVHFHHPGIQLEHKEKAAAVFKAIQSLPENQRICFLLLKTEGLSYEEVAEILQVSIKAVESLMHRARENLRRKLAKIRH</sequence>
<dbReference type="SUPFAM" id="SSF88946">
    <property type="entry name" value="Sigma2 domain of RNA polymerase sigma factors"/>
    <property type="match status" value="1"/>
</dbReference>
<dbReference type="GO" id="GO:0016987">
    <property type="term" value="F:sigma factor activity"/>
    <property type="evidence" value="ECO:0007669"/>
    <property type="project" value="UniProtKB-KW"/>
</dbReference>
<dbReference type="InterPro" id="IPR013249">
    <property type="entry name" value="RNA_pol_sigma70_r4_t2"/>
</dbReference>
<dbReference type="EMBL" id="SNWP01000010">
    <property type="protein sequence ID" value="TDO28609.1"/>
    <property type="molecule type" value="Genomic_DNA"/>
</dbReference>
<accession>A0A4R6J096</accession>
<evidence type="ECO:0000259" key="6">
    <source>
        <dbReference type="Pfam" id="PF04542"/>
    </source>
</evidence>
<reference evidence="8 9" key="1">
    <citation type="submission" date="2019-03" db="EMBL/GenBank/DDBJ databases">
        <title>Genomic Encyclopedia of Archaeal and Bacterial Type Strains, Phase II (KMG-II): from individual species to whole genera.</title>
        <authorList>
            <person name="Goeker M."/>
        </authorList>
    </citation>
    <scope>NUCLEOTIDE SEQUENCE [LARGE SCALE GENOMIC DNA]</scope>
    <source>
        <strain evidence="8 9">DSM 28323</strain>
    </source>
</reference>
<feature type="domain" description="RNA polymerase sigma factor 70 region 4 type 2" evidence="7">
    <location>
        <begin position="128"/>
        <end position="177"/>
    </location>
</feature>
<dbReference type="Pfam" id="PF04542">
    <property type="entry name" value="Sigma70_r2"/>
    <property type="match status" value="1"/>
</dbReference>
<keyword evidence="9" id="KW-1185">Reference proteome</keyword>
<evidence type="ECO:0000259" key="7">
    <source>
        <dbReference type="Pfam" id="PF08281"/>
    </source>
</evidence>
<evidence type="ECO:0000256" key="4">
    <source>
        <dbReference type="ARBA" id="ARBA00023125"/>
    </source>
</evidence>
<comment type="caution">
    <text evidence="8">The sequence shown here is derived from an EMBL/GenBank/DDBJ whole genome shotgun (WGS) entry which is preliminary data.</text>
</comment>
<dbReference type="GO" id="GO:0003677">
    <property type="term" value="F:DNA binding"/>
    <property type="evidence" value="ECO:0007669"/>
    <property type="project" value="UniProtKB-KW"/>
</dbReference>
<evidence type="ECO:0000256" key="5">
    <source>
        <dbReference type="ARBA" id="ARBA00023163"/>
    </source>
</evidence>
<evidence type="ECO:0000313" key="9">
    <source>
        <dbReference type="Proteomes" id="UP000295741"/>
    </source>
</evidence>
<dbReference type="Pfam" id="PF08281">
    <property type="entry name" value="Sigma70_r4_2"/>
    <property type="match status" value="1"/>
</dbReference>
<proteinExistence type="inferred from homology"/>
<dbReference type="Proteomes" id="UP000295741">
    <property type="component" value="Unassembled WGS sequence"/>
</dbReference>
<dbReference type="PANTHER" id="PTHR43133:SF8">
    <property type="entry name" value="RNA POLYMERASE SIGMA FACTOR HI_1459-RELATED"/>
    <property type="match status" value="1"/>
</dbReference>
<evidence type="ECO:0000256" key="2">
    <source>
        <dbReference type="ARBA" id="ARBA00023015"/>
    </source>
</evidence>
<dbReference type="CDD" id="cd06171">
    <property type="entry name" value="Sigma70_r4"/>
    <property type="match status" value="1"/>
</dbReference>
<keyword evidence="3" id="KW-0731">Sigma factor</keyword>
<dbReference type="InterPro" id="IPR014284">
    <property type="entry name" value="RNA_pol_sigma-70_dom"/>
</dbReference>
<dbReference type="PANTHER" id="PTHR43133">
    <property type="entry name" value="RNA POLYMERASE ECF-TYPE SIGMA FACTO"/>
    <property type="match status" value="1"/>
</dbReference>
<dbReference type="Gene3D" id="1.10.10.10">
    <property type="entry name" value="Winged helix-like DNA-binding domain superfamily/Winged helix DNA-binding domain"/>
    <property type="match status" value="1"/>
</dbReference>
<evidence type="ECO:0000313" key="8">
    <source>
        <dbReference type="EMBL" id="TDO28609.1"/>
    </source>
</evidence>